<dbReference type="EMBL" id="CP041692">
    <property type="protein sequence ID" value="QDP98277.1"/>
    <property type="molecule type" value="Genomic_DNA"/>
</dbReference>
<evidence type="ECO:0000313" key="3">
    <source>
        <dbReference type="EMBL" id="QDP98277.1"/>
    </source>
</evidence>
<name>A0A516Q497_9ACTN</name>
<dbReference type="AlphaFoldDB" id="A0A516Q497"/>
<dbReference type="Proteomes" id="UP000319263">
    <property type="component" value="Chromosome"/>
</dbReference>
<dbReference type="KEGG" id="mik:FOE78_22325"/>
<dbReference type="InterPro" id="IPR055568">
    <property type="entry name" value="DUF7144"/>
</dbReference>
<feature type="transmembrane region" description="Helical" evidence="1">
    <location>
        <begin position="121"/>
        <end position="139"/>
    </location>
</feature>
<keyword evidence="1" id="KW-0812">Transmembrane</keyword>
<sequence length="146" mass="15640">MAEQAAPQFAAHEQNRVGARSTGEASGFLTFASVIMIMAGAFQAFTGLVAIVRNEFYVATRNYILQFDTTAWGWIHLILGALVLLAGIAVLSGQSWGRVVGIVMAGIGALGAFGFMPYYPFWTIVIIALDVFVIWALAVHGREASA</sequence>
<protein>
    <recommendedName>
        <fullName evidence="2">DUF7144 domain-containing protein</fullName>
    </recommendedName>
</protein>
<feature type="transmembrane region" description="Helical" evidence="1">
    <location>
        <begin position="28"/>
        <end position="51"/>
    </location>
</feature>
<keyword evidence="1" id="KW-1133">Transmembrane helix</keyword>
<keyword evidence="4" id="KW-1185">Reference proteome</keyword>
<evidence type="ECO:0000256" key="1">
    <source>
        <dbReference type="SAM" id="Phobius"/>
    </source>
</evidence>
<feature type="transmembrane region" description="Helical" evidence="1">
    <location>
        <begin position="98"/>
        <end position="115"/>
    </location>
</feature>
<reference evidence="3 4" key="1">
    <citation type="submission" date="2019-07" db="EMBL/GenBank/DDBJ databases">
        <title>Microlunatus dokdonensis sp. nov. isolated from the rhizospheric soil of the wild plant Elymus tsukushiensis.</title>
        <authorList>
            <person name="Ghim S.-Y."/>
            <person name="Hwang Y.-J."/>
            <person name="Son J.-S."/>
            <person name="Shin J.-H."/>
        </authorList>
    </citation>
    <scope>NUCLEOTIDE SEQUENCE [LARGE SCALE GENOMIC DNA]</scope>
    <source>
        <strain evidence="3 4">KUDC0627</strain>
    </source>
</reference>
<dbReference type="OrthoDB" id="4482242at2"/>
<dbReference type="RefSeq" id="WP_143988218.1">
    <property type="nucleotide sequence ID" value="NZ_CP041692.1"/>
</dbReference>
<evidence type="ECO:0000313" key="4">
    <source>
        <dbReference type="Proteomes" id="UP000319263"/>
    </source>
</evidence>
<gene>
    <name evidence="3" type="ORF">FOE78_22325</name>
</gene>
<feature type="domain" description="DUF7144" evidence="2">
    <location>
        <begin position="29"/>
        <end position="142"/>
    </location>
</feature>
<organism evidence="3 4">
    <name type="scientific">Microlunatus elymi</name>
    <dbReference type="NCBI Taxonomy" id="2596828"/>
    <lineage>
        <taxon>Bacteria</taxon>
        <taxon>Bacillati</taxon>
        <taxon>Actinomycetota</taxon>
        <taxon>Actinomycetes</taxon>
        <taxon>Propionibacteriales</taxon>
        <taxon>Propionibacteriaceae</taxon>
        <taxon>Microlunatus</taxon>
    </lineage>
</organism>
<evidence type="ECO:0000259" key="2">
    <source>
        <dbReference type="Pfam" id="PF23636"/>
    </source>
</evidence>
<accession>A0A516Q497</accession>
<keyword evidence="1" id="KW-0472">Membrane</keyword>
<feature type="transmembrane region" description="Helical" evidence="1">
    <location>
        <begin position="71"/>
        <end position="91"/>
    </location>
</feature>
<dbReference type="Pfam" id="PF23636">
    <property type="entry name" value="DUF7144"/>
    <property type="match status" value="1"/>
</dbReference>
<proteinExistence type="predicted"/>